<gene>
    <name evidence="1" type="ORF">UFOVP36_5</name>
</gene>
<organism evidence="1">
    <name type="scientific">uncultured Caudovirales phage</name>
    <dbReference type="NCBI Taxonomy" id="2100421"/>
    <lineage>
        <taxon>Viruses</taxon>
        <taxon>Duplodnaviria</taxon>
        <taxon>Heunggongvirae</taxon>
        <taxon>Uroviricota</taxon>
        <taxon>Caudoviricetes</taxon>
        <taxon>Peduoviridae</taxon>
        <taxon>Maltschvirus</taxon>
        <taxon>Maltschvirus maltsch</taxon>
    </lineage>
</organism>
<proteinExistence type="predicted"/>
<protein>
    <submittedName>
        <fullName evidence="1">Uncharacterized protein</fullName>
    </submittedName>
</protein>
<dbReference type="EMBL" id="LR796164">
    <property type="protein sequence ID" value="CAB4122271.1"/>
    <property type="molecule type" value="Genomic_DNA"/>
</dbReference>
<name>A0A6J5KKP8_9CAUD</name>
<accession>A0A6J5KKP8</accession>
<evidence type="ECO:0000313" key="1">
    <source>
        <dbReference type="EMBL" id="CAB4122271.1"/>
    </source>
</evidence>
<reference evidence="1" key="1">
    <citation type="submission" date="2020-04" db="EMBL/GenBank/DDBJ databases">
        <authorList>
            <person name="Chiriac C."/>
            <person name="Salcher M."/>
            <person name="Ghai R."/>
            <person name="Kavagutti S V."/>
        </authorList>
    </citation>
    <scope>NUCLEOTIDE SEQUENCE</scope>
</reference>
<sequence length="122" mass="12832">MMNRTVAYAIMALSIVLTAFGGGWRLRDLQAAAEATKALQAASDAKAAADVQLATMSGKYEAARKALDETRQVTNTKIREIYHDVPAPPPVCAAPDAARWLLIDLGAKGPVSVPADSGKPRG</sequence>